<dbReference type="GeneID" id="26039974"/>
<evidence type="ECO:0000256" key="32">
    <source>
        <dbReference type="SAM" id="MobiDB-lite"/>
    </source>
</evidence>
<dbReference type="GO" id="GO:0004197">
    <property type="term" value="F:cysteine-type endopeptidase activity"/>
    <property type="evidence" value="ECO:0007669"/>
    <property type="project" value="InterPro"/>
</dbReference>
<evidence type="ECO:0000256" key="22">
    <source>
        <dbReference type="ARBA" id="ARBA00022844"/>
    </source>
</evidence>
<dbReference type="Pfam" id="PF00073">
    <property type="entry name" value="Rhv"/>
    <property type="match status" value="2"/>
</dbReference>
<evidence type="ECO:0000259" key="35">
    <source>
        <dbReference type="PROSITE" id="PS51218"/>
    </source>
</evidence>
<dbReference type="GO" id="GO:0015267">
    <property type="term" value="F:channel activity"/>
    <property type="evidence" value="ECO:0007669"/>
    <property type="project" value="UniProtKB-KW"/>
</dbReference>
<evidence type="ECO:0000256" key="2">
    <source>
        <dbReference type="ARBA" id="ARBA00004328"/>
    </source>
</evidence>
<sequence length="2484" mass="272094" precursor="true">MPFIFTPPTTLDQCFCQEHGLDYPLPRPSYFWECEMCCHKPLPTCYSLCPTHAPTEPKSPPTPPEDILYDSNWPQDVLHPNWEPPKYWPDWVYNALDQIALKTLPGPHQSPLTASEKLFLQMLELGIHPNFIHSPRHTPSPGDGVVRQGQSINNIYGNGNTVTSDVGANGWKPTVNTGLGDGPVTSSSDQIPGQPGGSSTSKTQKPAADGGSSTVRVHNYNKWWEPIAQKALSRGVDHALDGIEHAGKLAGKAIKSKLETGAQDTRLLAMPGNLGVPAQNTTQSGNFAIQSGSGYPTVVAYPPTPCVPLPNPDLPSFPGPAGDRTWLLDTFLWPQDAVQRQFLTGVNGMTWDALTGGLTFPFSTDSNWNTQALGGGGYPLPASFVHAYPDSAWAGMYNTNALYNCGWDFTVVVNGSQFHGGSLAIFAIPESFDQTLTNTRIYGAFTYPYAILNLFQSNAVTLSVPYIGPAPNAYSGLHCSWTFVISVLTPLQVPASASTQLAVSVYVSPTNSSFHGLRMVAKQHWKIRAVPGGGAFGSVVADQEIPIYGVTPYDPPSEYLAGRVHDWIEFAHRPGIYDIYSWTMADDQGTLIAQSPIDSLVLSALGIPIAFVTSLFTQWRGPLHLSLLYTGSSQTYGRLLVAYSPPGTSAPTNMQDASRGTTTIWDINGSSTLDFTIPFISATYWKVNNLSTPSSLLGFLGTVSIFVMGPLTGPANAPPSGAIVAFLSAADGFGLRGIAMPSLALQPQAGTDLDAQTSQSTIENGAPTSAPEERTTFQYVDAPVPPDTNLAAYFSFYRPIFISGNSYSVQLLSSIQVMELNPVDWIRNAGPGDTLPNLLSCFTYIRGDPRLSFRISNPASFAANITFFFIPPGGAVPSGAFTNIQLEDNYHVRCSVDPVSEQTVCLSIPYCNPLSAIPTSFMGFADFQGGNDIVNTTFGTVVITVEFQGSVPAASYPTIYAGLAFGNFAAWVPRSPPTTASAPSTASLAFTLHGEEEEAPPRRDPRPTALELFQKHKATHPRLPIALARRQGGVHSQDDLPPLTSPYVRVYIVRCQRPTYVHWAIRAVHPDGAEQQISLSRNGLHAVIAYEEPEGELREEVPPGCWTTAVSLVGEPWEYNAEHNCTHLIQNITGVPLPNTGISLIFGIGALALVAAGTAQALKGAFVQRQGDSDTSDAETSGSQTPTPRPRRSLMARARSALSGVARLPEAVRETAQAINDADTYRTSMNLTLAASDMREAASRVSNSIDGFTNFVRDYAATFQSTVQDTLSNGIATFLQWVARLFGYLLILFGSPTPMTIAGLLIVLAADFSPEVVSFFQASGNGLGAVFYWIASKLGLSVTPEEATSVATERQGLTEFNTFSTSVRNVEYLATKAWEWTSKLLKWIQGKAETDPQTKLAKVADEITRLYTDSILLLGNEKAPIDTIVEAIRRCHELATVAADAKSAPHSAYVQQALKNFTLALNKAKAEAKGPRPEPFVVYVYGPPGSGKSLFASILSSVLAKQLSGDANDVYSPSSPDCEFYDGYRGQSVHFIDDIGQDTEARDWKNFPQLVCTAPFILPMASIEEKGTLYSSRVIVVTSNFDRSNDRAARCPAALERRLHLRINISPRKKGGPFKPEDALRDTLCPNHSPYLTHHCKFSDLSCFDLSVDPRSIHAPLTPFTTFDEIVDHVLRRVDRNAGISDRVQSIVRQGDKVVEATPTELPFEDALQFVASAKPIPVVPPLAAAIARNEPLTVCDAIWKYRKPIFATTTFFTVLGFLATIIGFAYRLWKSRGADQELNGEQGAYSGLPQVARAKRQVKKPVPAPRTAGPVQRQGGLTPCMPNLHKNVVSLIGHAPTERRYASGLFLFDRFCVVPTHIVTNCHHIQLDDDVYDVKELPEPLILGPELLLYHVPKARQYKDIRRYIGIYPYSTGFLLSKHRGNATYVRFSKNHTAPLWISGVQIEERVYGYDCCTFAGLCGAPMVTDDPSGSKILGVHVAGIPGSTGFSIPLHPFTEQIAAYATKSQSLIVPRGSLKHEGLPGVNINRKSRLRPSPAYGAFPVKKEPAPLTRSDPRLNPGINLDQQMFSKHGLGDQVQPWPCMKEAVKLYTSFLPKKIRTLTQFEAIHGTTNMEALDMGQAAGYPWNTMGRSRRSLFEEVSPGIYEPKPELQDAIDRCLEDPEYIYSTFLKDELRPTAKVQDGFTRLVECAPIHAVIAGRMLLGGIIDYYQGRPGQHGSAVGCNPDLHWTQFFYKFAPYQEVWDLDYKCFDATLPSCLLAAYADWVGEVTGDVRASQYVHSIRYSHHVYGSDLYDMIGGNPSGCVGTSIMNSWCNNVAVISSLMYCSEDFNPRAFEILTYGDDVLYACEPPVHPSKIRDFYREHTTLIVTPASKESDFPATSTIYDVTFLKRWFVPDDIRPMYIHPVMQPDTYEQSIMWLRDGDFQAVVDSLSYLAFHSGPLTYQRWCQKVADQAAKHGVYPHFLPFEYLQMRWLNLVST</sequence>
<dbReference type="GO" id="GO:0006508">
    <property type="term" value="P:proteolysis"/>
    <property type="evidence" value="ECO:0007669"/>
    <property type="project" value="UniProtKB-KW"/>
</dbReference>
<dbReference type="GO" id="GO:0003968">
    <property type="term" value="F:RNA-directed RNA polymerase activity"/>
    <property type="evidence" value="ECO:0007669"/>
    <property type="project" value="UniProtKB-KW"/>
</dbReference>
<keyword evidence="33" id="KW-0812">Transmembrane</keyword>
<evidence type="ECO:0000256" key="16">
    <source>
        <dbReference type="ARBA" id="ARBA00022741"/>
    </source>
</evidence>
<dbReference type="SUPFAM" id="SSF50494">
    <property type="entry name" value="Trypsin-like serine proteases"/>
    <property type="match status" value="1"/>
</dbReference>
<keyword evidence="30" id="KW-1160">Virus entry into host cell</keyword>
<dbReference type="InterPro" id="IPR000199">
    <property type="entry name" value="Peptidase_C3A/C3B_picornavir"/>
</dbReference>
<dbReference type="InterPro" id="IPR004004">
    <property type="entry name" value="Helic/Pol/Pept_Calicivir-typ"/>
</dbReference>
<keyword evidence="8" id="KW-0597">Phosphoprotein</keyword>
<dbReference type="EMBL" id="LC055961">
    <property type="protein sequence ID" value="BAS53432.1"/>
    <property type="molecule type" value="Genomic_RNA"/>
</dbReference>
<evidence type="ECO:0000256" key="29">
    <source>
        <dbReference type="ARBA" id="ARBA00023288"/>
    </source>
</evidence>
<evidence type="ECO:0000256" key="24">
    <source>
        <dbReference type="ARBA" id="ARBA00022953"/>
    </source>
</evidence>
<keyword evidence="33" id="KW-1133">Transmembrane helix</keyword>
<dbReference type="Proteomes" id="UP000129305">
    <property type="component" value="Segment"/>
</dbReference>
<evidence type="ECO:0000256" key="1">
    <source>
        <dbReference type="ARBA" id="ARBA00004295"/>
    </source>
</evidence>
<evidence type="ECO:0000256" key="15">
    <source>
        <dbReference type="ARBA" id="ARBA00022707"/>
    </source>
</evidence>
<keyword evidence="31" id="KW-0407">Ion channel</keyword>
<evidence type="ECO:0000256" key="4">
    <source>
        <dbReference type="ARBA" id="ARBA00022448"/>
    </source>
</evidence>
<keyword evidence="21" id="KW-0067">ATP-binding</keyword>
<keyword evidence="37" id="KW-1185">Reference proteome</keyword>
<dbReference type="InterPro" id="IPR001205">
    <property type="entry name" value="RNA-dir_pol_C"/>
</dbReference>
<evidence type="ECO:0000256" key="31">
    <source>
        <dbReference type="ARBA" id="ARBA00023303"/>
    </source>
</evidence>
<feature type="compositionally biased region" description="Polar residues" evidence="32">
    <location>
        <begin position="184"/>
        <end position="204"/>
    </location>
</feature>
<evidence type="ECO:0000256" key="11">
    <source>
        <dbReference type="ARBA" id="ARBA00022670"/>
    </source>
</evidence>
<evidence type="ECO:0000256" key="23">
    <source>
        <dbReference type="ARBA" id="ARBA00022870"/>
    </source>
</evidence>
<evidence type="ECO:0000256" key="5">
    <source>
        <dbReference type="ARBA" id="ARBA00022484"/>
    </source>
</evidence>
<feature type="domain" description="SF3 helicase" evidence="35">
    <location>
        <begin position="1459"/>
        <end position="1623"/>
    </location>
</feature>
<dbReference type="InterPro" id="IPR043504">
    <property type="entry name" value="Peptidase_S1_PA_chymotrypsin"/>
</dbReference>
<keyword evidence="26" id="KW-0406">Ion transport</keyword>
<feature type="transmembrane region" description="Helical" evidence="33">
    <location>
        <begin position="1285"/>
        <end position="1310"/>
    </location>
</feature>
<dbReference type="KEGG" id="vg:26039974"/>
<evidence type="ECO:0000256" key="26">
    <source>
        <dbReference type="ARBA" id="ARBA00023065"/>
    </source>
</evidence>
<keyword evidence="5" id="KW-0696">RNA-directed RNA polymerase</keyword>
<dbReference type="GO" id="GO:0005198">
    <property type="term" value="F:structural molecule activity"/>
    <property type="evidence" value="ECO:0007669"/>
    <property type="project" value="InterPro"/>
</dbReference>
<dbReference type="RefSeq" id="YP_009165595.1">
    <property type="nucleotide sequence ID" value="NC_027919.1"/>
</dbReference>
<evidence type="ECO:0000256" key="14">
    <source>
        <dbReference type="ARBA" id="ARBA00022706"/>
    </source>
</evidence>
<dbReference type="Gene3D" id="2.40.10.10">
    <property type="entry name" value="Trypsin-like serine proteases"/>
    <property type="match status" value="2"/>
</dbReference>
<dbReference type="SUPFAM" id="SSF88633">
    <property type="entry name" value="Positive stranded ssRNA viruses"/>
    <property type="match status" value="2"/>
</dbReference>
<dbReference type="GO" id="GO:0006351">
    <property type="term" value="P:DNA-templated transcription"/>
    <property type="evidence" value="ECO:0007669"/>
    <property type="project" value="InterPro"/>
</dbReference>
<keyword evidence="16" id="KW-0547">Nucleotide-binding</keyword>
<feature type="region of interest" description="Disordered" evidence="32">
    <location>
        <begin position="1170"/>
        <end position="1192"/>
    </location>
</feature>
<feature type="region of interest" description="Disordered" evidence="32">
    <location>
        <begin position="136"/>
        <end position="214"/>
    </location>
</feature>
<feature type="transmembrane region" description="Helical" evidence="33">
    <location>
        <begin position="1750"/>
        <end position="1774"/>
    </location>
</feature>
<evidence type="ECO:0000256" key="3">
    <source>
        <dbReference type="ARBA" id="ARBA00020107"/>
    </source>
</evidence>
<dbReference type="InterPro" id="IPR027417">
    <property type="entry name" value="P-loop_NTPase"/>
</dbReference>
<dbReference type="InterPro" id="IPR001676">
    <property type="entry name" value="Picornavirus_capsid"/>
</dbReference>
<keyword evidence="29" id="KW-0449">Lipoprotein</keyword>
<evidence type="ECO:0000256" key="19">
    <source>
        <dbReference type="ARBA" id="ARBA00022806"/>
    </source>
</evidence>
<dbReference type="PROSITE" id="PS50507">
    <property type="entry name" value="RDRP_SSRNA_POS"/>
    <property type="match status" value="1"/>
</dbReference>
<dbReference type="InterPro" id="IPR000605">
    <property type="entry name" value="Helicase_SF3_ssDNA/RNA_vir"/>
</dbReference>
<dbReference type="InterPro" id="IPR033703">
    <property type="entry name" value="Rhv-like"/>
</dbReference>
<keyword evidence="6" id="KW-1036">Host cytoplasmic vesicle</keyword>
<dbReference type="Pfam" id="PF00548">
    <property type="entry name" value="Peptidase_C3"/>
    <property type="match status" value="1"/>
</dbReference>
<dbReference type="InterPro" id="IPR059138">
    <property type="entry name" value="Pico_VP1"/>
</dbReference>
<evidence type="ECO:0000256" key="10">
    <source>
        <dbReference type="ARBA" id="ARBA00022581"/>
    </source>
</evidence>
<protein>
    <recommendedName>
        <fullName evidence="3">Genome polyprotein</fullName>
    </recommendedName>
</protein>
<evidence type="ECO:0000256" key="8">
    <source>
        <dbReference type="ARBA" id="ARBA00022553"/>
    </source>
</evidence>
<evidence type="ECO:0000256" key="21">
    <source>
        <dbReference type="ARBA" id="ARBA00022840"/>
    </source>
</evidence>
<dbReference type="InterPro" id="IPR007094">
    <property type="entry name" value="RNA-dir_pol_PSvirus"/>
</dbReference>
<dbReference type="PROSITE" id="PS51218">
    <property type="entry name" value="SF3_HELICASE_2"/>
    <property type="match status" value="1"/>
</dbReference>
<feature type="region of interest" description="Disordered" evidence="32">
    <location>
        <begin position="1801"/>
        <end position="1821"/>
    </location>
</feature>
<feature type="transmembrane region" description="Helical" evidence="33">
    <location>
        <begin position="1141"/>
        <end position="1162"/>
    </location>
</feature>
<evidence type="ECO:0000256" key="25">
    <source>
        <dbReference type="ARBA" id="ARBA00023039"/>
    </source>
</evidence>
<dbReference type="SUPFAM" id="SSF52540">
    <property type="entry name" value="P-loop containing nucleoside triphosphate hydrolases"/>
    <property type="match status" value="1"/>
</dbReference>
<dbReference type="GO" id="GO:0039694">
    <property type="term" value="P:viral RNA genome replication"/>
    <property type="evidence" value="ECO:0007669"/>
    <property type="project" value="InterPro"/>
</dbReference>
<proteinExistence type="predicted"/>
<keyword evidence="23" id="KW-1043">Host membrane</keyword>
<keyword evidence="11" id="KW-0645">Protease</keyword>
<keyword evidence="17" id="KW-0378">Hydrolase</keyword>
<dbReference type="Gene3D" id="1.20.960.20">
    <property type="match status" value="1"/>
</dbReference>
<dbReference type="SUPFAM" id="SSF56672">
    <property type="entry name" value="DNA/RNA polymerases"/>
    <property type="match status" value="1"/>
</dbReference>
<evidence type="ECO:0000313" key="36">
    <source>
        <dbReference type="EMBL" id="BAS53432.1"/>
    </source>
</evidence>
<evidence type="ECO:0000256" key="33">
    <source>
        <dbReference type="SAM" id="Phobius"/>
    </source>
</evidence>
<evidence type="ECO:0000256" key="7">
    <source>
        <dbReference type="ARBA" id="ARBA00022520"/>
    </source>
</evidence>
<keyword evidence="10" id="KW-0945">Host-virus interaction</keyword>
<keyword evidence="20" id="KW-0788">Thiol protease</keyword>
<dbReference type="CDD" id="cd00205">
    <property type="entry name" value="rhv_like"/>
    <property type="match status" value="2"/>
</dbReference>
<keyword evidence="13" id="KW-0548">Nucleotidyltransferase</keyword>
<reference evidence="36 37" key="1">
    <citation type="journal article" date="2016" name="J. Vet. Med. Sci.">
        <title>Detection of novel kobu-like viruses in Japanese black cattle in Japan.</title>
        <authorList>
            <person name="Otomaru K."/>
            <person name="Naoi Y."/>
            <person name="Haga K."/>
            <person name="Omatsu T."/>
            <person name="Uto T."/>
            <person name="Koizumi M."/>
            <person name="Masuda T."/>
            <person name="Yamasato H."/>
            <person name="Takai H."/>
            <person name="Aoki H."/>
            <person name="Tsuchiaka S."/>
            <person name="Sano K."/>
            <person name="Okazaki S."/>
            <person name="Katayama Y."/>
            <person name="Oba M."/>
            <person name="Furuya T."/>
            <person name="Shirai J."/>
            <person name="Katayama K."/>
            <person name="Mizutani T."/>
            <person name="Nagai M."/>
        </authorList>
    </citation>
    <scope>NUCLEOTIDE SEQUENCE [LARGE SCALE GENOMIC DNA]</scope>
    <source>
        <strain evidence="36">Kagoshima-1-22-KoV/2014/JPN</strain>
    </source>
</reference>
<keyword evidence="24" id="KW-0693">Viral RNA replication</keyword>
<evidence type="ECO:0000256" key="12">
    <source>
        <dbReference type="ARBA" id="ARBA00022679"/>
    </source>
</evidence>
<keyword evidence="9" id="KW-0167">Capsid protein</keyword>
<dbReference type="GO" id="GO:0005524">
    <property type="term" value="F:ATP binding"/>
    <property type="evidence" value="ECO:0007669"/>
    <property type="project" value="UniProtKB-KW"/>
</dbReference>
<keyword evidence="18" id="KW-1161">Viral attachment to host cell</keyword>
<keyword evidence="15" id="KW-0519">Myristate</keyword>
<keyword evidence="4" id="KW-0813">Transport</keyword>
<keyword evidence="7" id="KW-0191">Covalent protein-RNA linkage</keyword>
<evidence type="ECO:0000259" key="34">
    <source>
        <dbReference type="PROSITE" id="PS50507"/>
    </source>
</evidence>
<keyword evidence="27 33" id="KW-0472">Membrane</keyword>
<dbReference type="GO" id="GO:0003724">
    <property type="term" value="F:RNA helicase activity"/>
    <property type="evidence" value="ECO:0007669"/>
    <property type="project" value="InterPro"/>
</dbReference>
<evidence type="ECO:0000256" key="27">
    <source>
        <dbReference type="ARBA" id="ARBA00023136"/>
    </source>
</evidence>
<evidence type="ECO:0000256" key="18">
    <source>
        <dbReference type="ARBA" id="ARBA00022804"/>
    </source>
</evidence>
<comment type="subcellular location">
    <subcellularLocation>
        <location evidence="1">Host cytoplasmic vesicle membrane</location>
        <topology evidence="1">Peripheral membrane protein</topology>
        <orientation evidence="1">Cytoplasmic side</orientation>
    </subcellularLocation>
    <subcellularLocation>
        <location evidence="2">Virion</location>
    </subcellularLocation>
</comment>
<evidence type="ECO:0000313" key="37">
    <source>
        <dbReference type="Proteomes" id="UP000129305"/>
    </source>
</evidence>
<dbReference type="GO" id="GO:0003723">
    <property type="term" value="F:RNA binding"/>
    <property type="evidence" value="ECO:0007669"/>
    <property type="project" value="InterPro"/>
</dbReference>
<dbReference type="Pfam" id="PF00680">
    <property type="entry name" value="RdRP_1"/>
    <property type="match status" value="1"/>
</dbReference>
<dbReference type="InterPro" id="IPR014759">
    <property type="entry name" value="Helicase_SF3_ssRNA_vir"/>
</dbReference>
<dbReference type="GO" id="GO:0019062">
    <property type="term" value="P:virion attachment to host cell"/>
    <property type="evidence" value="ECO:0007669"/>
    <property type="project" value="UniProtKB-KW"/>
</dbReference>
<feature type="transmembrane region" description="Helical" evidence="33">
    <location>
        <begin position="1316"/>
        <end position="1335"/>
    </location>
</feature>
<dbReference type="GO" id="GO:0039618">
    <property type="term" value="C:T=pseudo3 icosahedral viral capsid"/>
    <property type="evidence" value="ECO:0007669"/>
    <property type="project" value="UniProtKB-KW"/>
</dbReference>
<dbReference type="PRINTS" id="PR00918">
    <property type="entry name" value="CALICVIRUSNS"/>
</dbReference>
<accession>A0A0M4V8J2</accession>
<feature type="domain" description="RdRp catalytic" evidence="34">
    <location>
        <begin position="2244"/>
        <end position="2360"/>
    </location>
</feature>
<keyword evidence="25" id="KW-1182">Viral ion channel</keyword>
<dbReference type="CDD" id="cd23214">
    <property type="entry name" value="Kobuvirus_RdRp"/>
    <property type="match status" value="1"/>
</dbReference>
<name>A0A0M4V8J2_9PICO</name>
<dbReference type="InterPro" id="IPR043128">
    <property type="entry name" value="Rev_trsase/Diguanyl_cyclase"/>
</dbReference>
<keyword evidence="28" id="KW-1035">Host cytoplasm</keyword>
<keyword evidence="19" id="KW-0347">Helicase</keyword>
<evidence type="ECO:0000256" key="28">
    <source>
        <dbReference type="ARBA" id="ARBA00023200"/>
    </source>
</evidence>
<keyword evidence="22" id="KW-0946">Virion</keyword>
<evidence type="ECO:0000256" key="20">
    <source>
        <dbReference type="ARBA" id="ARBA00022807"/>
    </source>
</evidence>
<evidence type="ECO:0000256" key="30">
    <source>
        <dbReference type="ARBA" id="ARBA00023296"/>
    </source>
</evidence>
<evidence type="ECO:0000256" key="13">
    <source>
        <dbReference type="ARBA" id="ARBA00022695"/>
    </source>
</evidence>
<dbReference type="GO" id="GO:0046718">
    <property type="term" value="P:symbiont entry into host cell"/>
    <property type="evidence" value="ECO:0007669"/>
    <property type="project" value="UniProtKB-KW"/>
</dbReference>
<feature type="compositionally biased region" description="Polar residues" evidence="32">
    <location>
        <begin position="148"/>
        <end position="166"/>
    </location>
</feature>
<keyword evidence="12" id="KW-0808">Transferase</keyword>
<dbReference type="InterPro" id="IPR009003">
    <property type="entry name" value="Peptidase_S1_PA"/>
</dbReference>
<dbReference type="GO" id="GO:0044162">
    <property type="term" value="C:host cell cytoplasmic vesicle membrane"/>
    <property type="evidence" value="ECO:0007669"/>
    <property type="project" value="UniProtKB-SubCell"/>
</dbReference>
<dbReference type="Gene3D" id="2.60.120.20">
    <property type="match status" value="4"/>
</dbReference>
<organism evidence="36 37">
    <name type="scientific">Kobuvirus cattle/Kagoshima-1-22-KoV/2014/JPN</name>
    <dbReference type="NCBI Taxonomy" id="1659220"/>
    <lineage>
        <taxon>Viruses</taxon>
        <taxon>Riboviria</taxon>
        <taxon>Orthornavirae</taxon>
        <taxon>Pisuviricota</taxon>
        <taxon>Pisoniviricetes</taxon>
        <taxon>Picornavirales</taxon>
        <taxon>Picornaviridae</taxon>
        <taxon>Kodimesavirinae</taxon>
        <taxon>Kobuvirus</taxon>
        <taxon>Kobuvirus dekago</taxon>
    </lineage>
</organism>
<dbReference type="Gene3D" id="3.30.70.270">
    <property type="match status" value="2"/>
</dbReference>
<keyword evidence="14" id="KW-1143">T=pseudo3 icosahedral capsid protein</keyword>
<dbReference type="Pfam" id="PF22663">
    <property type="entry name" value="Rhv_5"/>
    <property type="match status" value="1"/>
</dbReference>
<evidence type="ECO:0000256" key="6">
    <source>
        <dbReference type="ARBA" id="ARBA00022488"/>
    </source>
</evidence>
<dbReference type="GO" id="GO:0034220">
    <property type="term" value="P:monoatomic ion transmembrane transport"/>
    <property type="evidence" value="ECO:0007669"/>
    <property type="project" value="UniProtKB-KW"/>
</dbReference>
<dbReference type="Pfam" id="PF00910">
    <property type="entry name" value="RNA_helicase"/>
    <property type="match status" value="1"/>
</dbReference>
<dbReference type="InterPro" id="IPR029053">
    <property type="entry name" value="Viral_coat"/>
</dbReference>
<evidence type="ECO:0000256" key="9">
    <source>
        <dbReference type="ARBA" id="ARBA00022561"/>
    </source>
</evidence>
<evidence type="ECO:0000256" key="17">
    <source>
        <dbReference type="ARBA" id="ARBA00022801"/>
    </source>
</evidence>
<dbReference type="InterPro" id="IPR043502">
    <property type="entry name" value="DNA/RNA_pol_sf"/>
</dbReference>